<keyword evidence="5 7" id="KW-1133">Transmembrane helix</keyword>
<evidence type="ECO:0000313" key="8">
    <source>
        <dbReference type="EMBL" id="WFD25774.1"/>
    </source>
</evidence>
<name>A0AAF0EHR4_9BASI</name>
<organism evidence="8 9">
    <name type="scientific">Malassezia nana</name>
    <dbReference type="NCBI Taxonomy" id="180528"/>
    <lineage>
        <taxon>Eukaryota</taxon>
        <taxon>Fungi</taxon>
        <taxon>Dikarya</taxon>
        <taxon>Basidiomycota</taxon>
        <taxon>Ustilaginomycotina</taxon>
        <taxon>Malasseziomycetes</taxon>
        <taxon>Malasseziales</taxon>
        <taxon>Malasseziaceae</taxon>
        <taxon>Malassezia</taxon>
    </lineage>
</organism>
<comment type="similarity">
    <text evidence="7">Belongs to the PGAP3 family.</text>
</comment>
<dbReference type="PANTHER" id="PTHR13148">
    <property type="entry name" value="PER1-RELATED"/>
    <property type="match status" value="1"/>
</dbReference>
<evidence type="ECO:0000313" key="9">
    <source>
        <dbReference type="Proteomes" id="UP001213623"/>
    </source>
</evidence>
<protein>
    <recommendedName>
        <fullName evidence="7">Post-GPI attachment to proteins factor 3</fullName>
    </recommendedName>
</protein>
<keyword evidence="4" id="KW-0732">Signal</keyword>
<evidence type="ECO:0000256" key="6">
    <source>
        <dbReference type="ARBA" id="ARBA00023136"/>
    </source>
</evidence>
<dbReference type="Proteomes" id="UP001213623">
    <property type="component" value="Chromosome 1"/>
</dbReference>
<dbReference type="InterPro" id="IPR007217">
    <property type="entry name" value="Per1-like"/>
</dbReference>
<dbReference type="Pfam" id="PF04080">
    <property type="entry name" value="Per1"/>
    <property type="match status" value="2"/>
</dbReference>
<accession>A0AAF0EHR4</accession>
<dbReference type="AlphaFoldDB" id="A0AAF0EHR4"/>
<reference evidence="8" key="1">
    <citation type="submission" date="2023-03" db="EMBL/GenBank/DDBJ databases">
        <title>Mating type loci evolution in Malassezia.</title>
        <authorList>
            <person name="Coelho M.A."/>
        </authorList>
    </citation>
    <scope>NUCLEOTIDE SEQUENCE</scope>
    <source>
        <strain evidence="8">CBS 9557</strain>
    </source>
</reference>
<evidence type="ECO:0000256" key="5">
    <source>
        <dbReference type="ARBA" id="ARBA00022989"/>
    </source>
</evidence>
<dbReference type="PANTHER" id="PTHR13148:SF0">
    <property type="entry name" value="POST-GPI ATTACHMENT TO PROTEINS FACTOR 3"/>
    <property type="match status" value="1"/>
</dbReference>
<feature type="transmembrane region" description="Helical" evidence="7">
    <location>
        <begin position="275"/>
        <end position="299"/>
    </location>
</feature>
<dbReference type="GO" id="GO:0006506">
    <property type="term" value="P:GPI anchor biosynthetic process"/>
    <property type="evidence" value="ECO:0007669"/>
    <property type="project" value="UniProtKB-KW"/>
</dbReference>
<dbReference type="EMBL" id="CP119892">
    <property type="protein sequence ID" value="WFD25774.1"/>
    <property type="molecule type" value="Genomic_DNA"/>
</dbReference>
<dbReference type="GO" id="GO:0005789">
    <property type="term" value="C:endoplasmic reticulum membrane"/>
    <property type="evidence" value="ECO:0007669"/>
    <property type="project" value="UniProtKB-SubCell"/>
</dbReference>
<comment type="caution">
    <text evidence="7">Lacks conserved residue(s) required for the propagation of feature annotation.</text>
</comment>
<comment type="subcellular location">
    <subcellularLocation>
        <location evidence="1">Endomembrane system</location>
        <topology evidence="1">Multi-pass membrane protein</topology>
    </subcellularLocation>
    <subcellularLocation>
        <location evidence="7">Endoplasmic reticulum membrane</location>
        <topology evidence="7">Multi-pass membrane protein</topology>
    </subcellularLocation>
</comment>
<keyword evidence="7" id="KW-0256">Endoplasmic reticulum</keyword>
<evidence type="ECO:0000256" key="4">
    <source>
        <dbReference type="ARBA" id="ARBA00022729"/>
    </source>
</evidence>
<proteinExistence type="inferred from homology"/>
<keyword evidence="2 7" id="KW-0337">GPI-anchor biosynthesis</keyword>
<keyword evidence="3 7" id="KW-0812">Transmembrane</keyword>
<feature type="transmembrane region" description="Helical" evidence="7">
    <location>
        <begin position="221"/>
        <end position="241"/>
    </location>
</feature>
<evidence type="ECO:0000256" key="2">
    <source>
        <dbReference type="ARBA" id="ARBA00022502"/>
    </source>
</evidence>
<keyword evidence="9" id="KW-1185">Reference proteome</keyword>
<evidence type="ECO:0000256" key="1">
    <source>
        <dbReference type="ARBA" id="ARBA00004127"/>
    </source>
</evidence>
<feature type="transmembrane region" description="Helical" evidence="7">
    <location>
        <begin position="190"/>
        <end position="209"/>
    </location>
</feature>
<comment type="function">
    <text evidence="7">Involved in the lipid remodeling steps of GPI-anchor maturation.</text>
</comment>
<evidence type="ECO:0000256" key="7">
    <source>
        <dbReference type="RuleBase" id="RU365066"/>
    </source>
</evidence>
<dbReference type="GO" id="GO:0016788">
    <property type="term" value="F:hydrolase activity, acting on ester bonds"/>
    <property type="evidence" value="ECO:0007669"/>
    <property type="project" value="TreeGrafter"/>
</dbReference>
<feature type="transmembrane region" description="Helical" evidence="7">
    <location>
        <begin position="253"/>
        <end position="269"/>
    </location>
</feature>
<sequence>MSLSDDTIVVPDPLPWYLILTGWSCESNCEYHCTHRITNEAKKRVRDIRAKITDGVMQERTRAKELKERWLEQLAWEKKDDEFKELCGDTHFLSSSGACVPLLMEPPPPLWTESEARRNIDAMVTQELSHLPAIDKQTVQFYGKWPQLRLLGMQEPMSVLFSLLNLVVQLHAWFHVFPQRIPDTYPLKEVYLWQVRIGSMAWVASAVFHTRDVWWTERWDYFSAAAVLLSGLFFALARLFYLRPDMQRFRQTLLGCVGAWLLHVTYLLLRRRFDYTYNMTACLTVGIVHNVLWLLYAIAPHLLERVRVLLIPAPFHAGPPTLSTPQRQRLEMLVALMFLAPALEVVDFPPLLRLVDAHALWHCATIPLTYYWYQWLANDARECVMMAGWHSDPPGKRDVPEETELAATGPSASDAAAQSTLPLSTPATPATPTALSALPLWAQAQHMWGALCEWTWHSLRTLRDMIITS</sequence>
<evidence type="ECO:0000256" key="3">
    <source>
        <dbReference type="ARBA" id="ARBA00022692"/>
    </source>
</evidence>
<keyword evidence="6 7" id="KW-0472">Membrane</keyword>
<feature type="transmembrane region" description="Helical" evidence="7">
    <location>
        <begin position="157"/>
        <end position="178"/>
    </location>
</feature>
<gene>
    <name evidence="8" type="ORF">MNAN1_000740</name>
</gene>